<evidence type="ECO:0000313" key="2">
    <source>
        <dbReference type="EMBL" id="MFC4561599.1"/>
    </source>
</evidence>
<proteinExistence type="predicted"/>
<name>A0ABV9DRS1_9ACTN</name>
<dbReference type="SMART" id="SM00530">
    <property type="entry name" value="HTH_XRE"/>
    <property type="match status" value="1"/>
</dbReference>
<evidence type="ECO:0000259" key="1">
    <source>
        <dbReference type="PROSITE" id="PS50943"/>
    </source>
</evidence>
<dbReference type="RefSeq" id="WP_378572207.1">
    <property type="nucleotide sequence ID" value="NZ_JBHSFQ010000004.1"/>
</dbReference>
<dbReference type="Gene3D" id="1.10.260.40">
    <property type="entry name" value="lambda repressor-like DNA-binding domains"/>
    <property type="match status" value="1"/>
</dbReference>
<dbReference type="SUPFAM" id="SSF47413">
    <property type="entry name" value="lambda repressor-like DNA-binding domains"/>
    <property type="match status" value="1"/>
</dbReference>
<dbReference type="Pfam" id="PF19054">
    <property type="entry name" value="DUF5753"/>
    <property type="match status" value="1"/>
</dbReference>
<dbReference type="PROSITE" id="PS50943">
    <property type="entry name" value="HTH_CROC1"/>
    <property type="match status" value="1"/>
</dbReference>
<dbReference type="InterPro" id="IPR001387">
    <property type="entry name" value="Cro/C1-type_HTH"/>
</dbReference>
<organism evidence="2 3">
    <name type="scientific">Nocardiopsis mangrovi</name>
    <dbReference type="NCBI Taxonomy" id="1179818"/>
    <lineage>
        <taxon>Bacteria</taxon>
        <taxon>Bacillati</taxon>
        <taxon>Actinomycetota</taxon>
        <taxon>Actinomycetes</taxon>
        <taxon>Streptosporangiales</taxon>
        <taxon>Nocardiopsidaceae</taxon>
        <taxon>Nocardiopsis</taxon>
    </lineage>
</organism>
<evidence type="ECO:0000313" key="3">
    <source>
        <dbReference type="Proteomes" id="UP001595923"/>
    </source>
</evidence>
<reference evidence="3" key="1">
    <citation type="journal article" date="2019" name="Int. J. Syst. Evol. Microbiol.">
        <title>The Global Catalogue of Microorganisms (GCM) 10K type strain sequencing project: providing services to taxonomists for standard genome sequencing and annotation.</title>
        <authorList>
            <consortium name="The Broad Institute Genomics Platform"/>
            <consortium name="The Broad Institute Genome Sequencing Center for Infectious Disease"/>
            <person name="Wu L."/>
            <person name="Ma J."/>
        </authorList>
    </citation>
    <scope>NUCLEOTIDE SEQUENCE [LARGE SCALE GENOMIC DNA]</scope>
    <source>
        <strain evidence="3">XZYJ18</strain>
    </source>
</reference>
<protein>
    <submittedName>
        <fullName evidence="2">Helix-turn-helix domain-containing protein</fullName>
    </submittedName>
</protein>
<dbReference type="InterPro" id="IPR043917">
    <property type="entry name" value="DUF5753"/>
</dbReference>
<comment type="caution">
    <text evidence="2">The sequence shown here is derived from an EMBL/GenBank/DDBJ whole genome shotgun (WGS) entry which is preliminary data.</text>
</comment>
<sequence>MQKIDRNKWRPFGHELRQQRQLAGMTQRQLAGKVGLSHGMVGAIERCTRKPQAEQSDAFDVVLDTGGILRRLWQQLAEQRHVPDWFKDVLIMERRATEIREYEPTTIPGLLQTPGYARTLVNARRTTATVEEAEEMVTTRTGRLSVILENGRPLLWFILKEAMFSRTVGDENIMREQLAHIIKLAEDGVVRVQLLPDTPTSAAPGTPFRVMALGGTQSVVYAEHALGGETFDKPEQVNAMTTLFGMLQAEALPVPASINLIRKINGERYGDVD</sequence>
<dbReference type="CDD" id="cd00093">
    <property type="entry name" value="HTH_XRE"/>
    <property type="match status" value="1"/>
</dbReference>
<gene>
    <name evidence="2" type="ORF">ACFO4E_07005</name>
</gene>
<dbReference type="InterPro" id="IPR010982">
    <property type="entry name" value="Lambda_DNA-bd_dom_sf"/>
</dbReference>
<keyword evidence="3" id="KW-1185">Reference proteome</keyword>
<feature type="domain" description="HTH cro/C1-type" evidence="1">
    <location>
        <begin position="16"/>
        <end position="68"/>
    </location>
</feature>
<dbReference type="Pfam" id="PF13560">
    <property type="entry name" value="HTH_31"/>
    <property type="match status" value="1"/>
</dbReference>
<dbReference type="Proteomes" id="UP001595923">
    <property type="component" value="Unassembled WGS sequence"/>
</dbReference>
<accession>A0ABV9DRS1</accession>
<dbReference type="EMBL" id="JBHSFQ010000004">
    <property type="protein sequence ID" value="MFC4561599.1"/>
    <property type="molecule type" value="Genomic_DNA"/>
</dbReference>